<feature type="non-terminal residue" evidence="2">
    <location>
        <position position="1"/>
    </location>
</feature>
<reference evidence="2" key="2">
    <citation type="journal article" date="2022" name="BMC Genomics">
        <title>Comparative genome analysis of mycobacteria focusing on tRNA and non-coding RNA.</title>
        <authorList>
            <person name="Behra P.R.K."/>
            <person name="Pettersson B.M.F."/>
            <person name="Ramesh M."/>
            <person name="Das S."/>
            <person name="Dasgupta S."/>
            <person name="Kirsebom L.A."/>
        </authorList>
    </citation>
    <scope>NUCLEOTIDE SEQUENCE</scope>
    <source>
        <strain evidence="2">DSM 44615</strain>
    </source>
</reference>
<feature type="compositionally biased region" description="Low complexity" evidence="1">
    <location>
        <begin position="17"/>
        <end position="35"/>
    </location>
</feature>
<name>A0A9X3BKM1_9MYCO</name>
<proteinExistence type="predicted"/>
<keyword evidence="3" id="KW-1185">Reference proteome</keyword>
<evidence type="ECO:0000256" key="1">
    <source>
        <dbReference type="SAM" id="MobiDB-lite"/>
    </source>
</evidence>
<evidence type="ECO:0000313" key="2">
    <source>
        <dbReference type="EMBL" id="MCV7168389.1"/>
    </source>
</evidence>
<evidence type="ECO:0000313" key="3">
    <source>
        <dbReference type="Proteomes" id="UP001140293"/>
    </source>
</evidence>
<organism evidence="2 3">
    <name type="scientific">[Mycobacterium] manitobense</name>
    <dbReference type="NCBI Taxonomy" id="190147"/>
    <lineage>
        <taxon>Bacteria</taxon>
        <taxon>Bacillati</taxon>
        <taxon>Actinomycetota</taxon>
        <taxon>Actinomycetes</taxon>
        <taxon>Mycobacteriales</taxon>
        <taxon>Mycobacteriaceae</taxon>
        <taxon>Mycolicibacterium</taxon>
    </lineage>
</organism>
<dbReference type="EMBL" id="JACKSJ010000009">
    <property type="protein sequence ID" value="MCV7168389.1"/>
    <property type="molecule type" value="Genomic_DNA"/>
</dbReference>
<dbReference type="Proteomes" id="UP001140293">
    <property type="component" value="Unassembled WGS sequence"/>
</dbReference>
<feature type="compositionally biased region" description="Gly residues" evidence="1">
    <location>
        <begin position="36"/>
        <end position="47"/>
    </location>
</feature>
<dbReference type="AlphaFoldDB" id="A0A9X3BKM1"/>
<reference evidence="2" key="1">
    <citation type="submission" date="2020-07" db="EMBL/GenBank/DDBJ databases">
        <authorList>
            <person name="Pettersson B.M.F."/>
            <person name="Behra P.R.K."/>
            <person name="Ramesh M."/>
            <person name="Das S."/>
            <person name="Dasgupta S."/>
            <person name="Kirsebom L.A."/>
        </authorList>
    </citation>
    <scope>NUCLEOTIDE SEQUENCE</scope>
    <source>
        <strain evidence="2">DSM 44615</strain>
    </source>
</reference>
<comment type="caution">
    <text evidence="2">The sequence shown here is derived from an EMBL/GenBank/DDBJ whole genome shotgun (WGS) entry which is preliminary data.</text>
</comment>
<gene>
    <name evidence="2" type="ORF">H7I41_00485</name>
</gene>
<accession>A0A9X3BKM1</accession>
<feature type="region of interest" description="Disordered" evidence="1">
    <location>
        <begin position="1"/>
        <end position="105"/>
    </location>
</feature>
<protein>
    <submittedName>
        <fullName evidence="2">Uncharacterized protein</fullName>
    </submittedName>
</protein>
<sequence>AGGGAGTGPRDMAPSKGAGLASAAAGRLAGIANGVGQAGSAGAGSPGMGAPPPSGQRGGAEEKDHKVNKALRSKRNGESLFGEATAIVPVVGDAGDPAARKPEAS</sequence>